<reference evidence="12" key="1">
    <citation type="submission" date="2019-08" db="EMBL/GenBank/DDBJ databases">
        <title>The improved chromosome-level genome for the pearl oyster Pinctada fucata martensii using PacBio sequencing and Hi-C.</title>
        <authorList>
            <person name="Zheng Z."/>
        </authorList>
    </citation>
    <scope>NUCLEOTIDE SEQUENCE</scope>
    <source>
        <strain evidence="12">ZZ-2019</strain>
        <tissue evidence="12">Adductor muscle</tissue>
    </source>
</reference>
<dbReference type="EMBL" id="VSWD01000009">
    <property type="protein sequence ID" value="KAK3093279.1"/>
    <property type="molecule type" value="Genomic_DNA"/>
</dbReference>
<evidence type="ECO:0000256" key="5">
    <source>
        <dbReference type="ARBA" id="ARBA00022777"/>
    </source>
</evidence>
<feature type="compositionally biased region" description="Basic and acidic residues" evidence="9">
    <location>
        <begin position="1467"/>
        <end position="1482"/>
    </location>
</feature>
<dbReference type="Gene3D" id="1.10.510.10">
    <property type="entry name" value="Transferase(Phosphotransferase) domain 1"/>
    <property type="match status" value="1"/>
</dbReference>
<keyword evidence="2" id="KW-0723">Serine/threonine-protein kinase</keyword>
<feature type="region of interest" description="Disordered" evidence="9">
    <location>
        <begin position="1087"/>
        <end position="1108"/>
    </location>
</feature>
<proteinExistence type="predicted"/>
<dbReference type="GO" id="GO:0005737">
    <property type="term" value="C:cytoplasm"/>
    <property type="evidence" value="ECO:0007669"/>
    <property type="project" value="TreeGrafter"/>
</dbReference>
<evidence type="ECO:0000259" key="11">
    <source>
        <dbReference type="PROSITE" id="PS50011"/>
    </source>
</evidence>
<keyword evidence="3" id="KW-0808">Transferase</keyword>
<feature type="transmembrane region" description="Helical" evidence="10">
    <location>
        <begin position="166"/>
        <end position="194"/>
    </location>
</feature>
<feature type="domain" description="Protein kinase" evidence="11">
    <location>
        <begin position="302"/>
        <end position="610"/>
    </location>
</feature>
<evidence type="ECO:0000256" key="3">
    <source>
        <dbReference type="ARBA" id="ARBA00022679"/>
    </source>
</evidence>
<feature type="compositionally biased region" description="Basic residues" evidence="9">
    <location>
        <begin position="1002"/>
        <end position="1012"/>
    </location>
</feature>
<accession>A0AA89BRY3</accession>
<feature type="compositionally biased region" description="Polar residues" evidence="9">
    <location>
        <begin position="1365"/>
        <end position="1375"/>
    </location>
</feature>
<feature type="transmembrane region" description="Helical" evidence="10">
    <location>
        <begin position="120"/>
        <end position="146"/>
    </location>
</feature>
<feature type="transmembrane region" description="Helical" evidence="10">
    <location>
        <begin position="258"/>
        <end position="281"/>
    </location>
</feature>
<evidence type="ECO:0000256" key="7">
    <source>
        <dbReference type="ARBA" id="ARBA00047899"/>
    </source>
</evidence>
<feature type="region of interest" description="Disordered" evidence="9">
    <location>
        <begin position="1036"/>
        <end position="1061"/>
    </location>
</feature>
<evidence type="ECO:0000256" key="9">
    <source>
        <dbReference type="SAM" id="MobiDB-lite"/>
    </source>
</evidence>
<feature type="compositionally biased region" description="Basic residues" evidence="9">
    <location>
        <begin position="1452"/>
        <end position="1466"/>
    </location>
</feature>
<feature type="compositionally biased region" description="Polar residues" evidence="9">
    <location>
        <begin position="622"/>
        <end position="635"/>
    </location>
</feature>
<keyword evidence="4" id="KW-0547">Nucleotide-binding</keyword>
<dbReference type="GO" id="GO:0005524">
    <property type="term" value="F:ATP binding"/>
    <property type="evidence" value="ECO:0007669"/>
    <property type="project" value="UniProtKB-KW"/>
</dbReference>
<feature type="transmembrane region" description="Helical" evidence="10">
    <location>
        <begin position="12"/>
        <end position="33"/>
    </location>
</feature>
<feature type="region of interest" description="Disordered" evidence="9">
    <location>
        <begin position="1443"/>
        <end position="1549"/>
    </location>
</feature>
<evidence type="ECO:0000256" key="6">
    <source>
        <dbReference type="ARBA" id="ARBA00022840"/>
    </source>
</evidence>
<evidence type="ECO:0000256" key="10">
    <source>
        <dbReference type="SAM" id="Phobius"/>
    </source>
</evidence>
<dbReference type="PANTHER" id="PTHR24361:SF433">
    <property type="entry name" value="PROTEIN KINASE DOMAIN-CONTAINING PROTEIN"/>
    <property type="match status" value="1"/>
</dbReference>
<feature type="region of interest" description="Disordered" evidence="9">
    <location>
        <begin position="581"/>
        <end position="726"/>
    </location>
</feature>
<dbReference type="SUPFAM" id="SSF56112">
    <property type="entry name" value="Protein kinase-like (PK-like)"/>
    <property type="match status" value="1"/>
</dbReference>
<dbReference type="PROSITE" id="PS50011">
    <property type="entry name" value="PROTEIN_KINASE_DOM"/>
    <property type="match status" value="1"/>
</dbReference>
<dbReference type="Pfam" id="PF07714">
    <property type="entry name" value="PK_Tyr_Ser-Thr"/>
    <property type="match status" value="1"/>
</dbReference>
<comment type="catalytic activity">
    <reaction evidence="7">
        <text>L-threonyl-[protein] + ATP = O-phospho-L-threonyl-[protein] + ADP + H(+)</text>
        <dbReference type="Rhea" id="RHEA:46608"/>
        <dbReference type="Rhea" id="RHEA-COMP:11060"/>
        <dbReference type="Rhea" id="RHEA-COMP:11605"/>
        <dbReference type="ChEBI" id="CHEBI:15378"/>
        <dbReference type="ChEBI" id="CHEBI:30013"/>
        <dbReference type="ChEBI" id="CHEBI:30616"/>
        <dbReference type="ChEBI" id="CHEBI:61977"/>
        <dbReference type="ChEBI" id="CHEBI:456216"/>
        <dbReference type="EC" id="2.7.11.1"/>
    </reaction>
</comment>
<evidence type="ECO:0000256" key="2">
    <source>
        <dbReference type="ARBA" id="ARBA00022527"/>
    </source>
</evidence>
<dbReference type="GO" id="GO:0004674">
    <property type="term" value="F:protein serine/threonine kinase activity"/>
    <property type="evidence" value="ECO:0007669"/>
    <property type="project" value="UniProtKB-KW"/>
</dbReference>
<keyword evidence="10" id="KW-0812">Transmembrane</keyword>
<protein>
    <recommendedName>
        <fullName evidence="1">non-specific serine/threonine protein kinase</fullName>
        <ecNumber evidence="1">2.7.11.1</ecNumber>
    </recommendedName>
</protein>
<dbReference type="InterPro" id="IPR053235">
    <property type="entry name" value="Ser_Thr_kinase"/>
</dbReference>
<keyword evidence="5" id="KW-0418">Kinase</keyword>
<gene>
    <name evidence="12" type="ORF">FSP39_013605</name>
</gene>
<comment type="catalytic activity">
    <reaction evidence="8">
        <text>L-seryl-[protein] + ATP = O-phospho-L-seryl-[protein] + ADP + H(+)</text>
        <dbReference type="Rhea" id="RHEA:17989"/>
        <dbReference type="Rhea" id="RHEA-COMP:9863"/>
        <dbReference type="Rhea" id="RHEA-COMP:11604"/>
        <dbReference type="ChEBI" id="CHEBI:15378"/>
        <dbReference type="ChEBI" id="CHEBI:29999"/>
        <dbReference type="ChEBI" id="CHEBI:30616"/>
        <dbReference type="ChEBI" id="CHEBI:83421"/>
        <dbReference type="ChEBI" id="CHEBI:456216"/>
        <dbReference type="EC" id="2.7.11.1"/>
    </reaction>
</comment>
<sequence>MGIRTGDEPVVYTVLTLSVLGLTLNTVSILYKLIKQFSLPKLWKFSYITLDFAHAALALGLLLFVVFKFTGSVPVCDTSGFFIQFALFDCACGYLSAGIILLGIYNPGKSTQLSKFHRNVFLVILIPPKIISILLSALPFILVNYYSDTNDNYTVTCLKIISSREGVGTVGILSFCVIWITIILGFTSSVISALKLRKKVNNRIHSSSPNVWQTQLVSQGKSLQKILISESVLWIIELAVVNVSVYVGSVDYSDSTGIVYVTLSVVAVIHAVLSCIGDVMWSSCCCFSTREVEEPHRKLKKLELVKLEAPGKLRLRATWNHASKSGNTKRGLMKVYGPSHLKEWAQEIVVLGMLRKSQHPSLLQCLWTSSSNPYYETMTLITGEIITSDSRIICLELTNSGTLSELLRRNEVSLPETCQRMIVHDVAEGLFYLHSQNILHNNLNTSSIYLKGSLPNMVMRAAIGDFEDTQIYGSLQQTTDSPSVVTKRQFFLPDIRSFALIAFEIVSKMCERRFLSMQYEWDSDNENEYLMNISPKHQNQKEQQRYPRGEINGAYSDDSDFEQEELRRRDVIYSPYELIEEEKRRRSRSHSPGSRPLSAQSKRSIRSRTLSPDASRWHTDSPAGQSLYASRSNTPDFDHPLPSSRVMSSLSKGSQSGRNFTPEPNSRPMTPLENGKRTSPFEGNKKKEGKSKSSKSKEKDSQAFEGRPTTPKKSKGVKKSDSKKLLSKPVSLLKNLTGSETTVSAFKPKHKRDDDFSANEISDEEIEKPIDRFRLSHKMRQDSKNSIVSENSLHRTISQKSDQWSIRSDMEYRHNGLKNTVSADSRSSLWSNLPLPLETIDVDRDDLDDIIDQLPGMANSLDDRRNPSITEMLSARDRVRHSRQYWQNDGPGTRTFELVDYYDELQGKYVKKLVPVHFLHRTSSGNQIISAPVHRTTSGTQLVHRTTSGLQEIMEGTEEEDDHGKPYFPKESIKYDDVHPGQKIKAKLLRDDETEIKDSKSKSSKKRSKSAKLFRAPQPPLSEEAQRAIELERQESEKIRSKARNKLKRALSGKGTRPVFPLQRTNSKSEIVDVKLANVRKLEVQTKDSCDDDNKEFDRESLRENLQSSTPKDIEFEQDGVARLRVQAQRKEVAERKLSPEKFSKSGVKRYSSFSSNDSCSSMDSSVRVRRADVSLTSGELTSLSSQADADTDEIMTDAECAQKEANLRKLIQHKRSIVDSGFDSESDISDVHGHHSSVYMSDDSAFHDGNRKQKKFSKLQNSGPLSKVSIRSDVHLSEKAFCVTGINSGISNKPTVNKSDSPDLLIEYLPDKDIIPTHEETMEQRPTSSMSRIIEVSSATPDHTKDIDGDEEIQNLSHSHSKFISNQTGRSKTPSVVERPNTPAVLRGPNVMASNPTDASRRYRELVKKGVPLRVSEVSASEFDKLESDGFFKMKKDEKLISGRPYSTGNRKSRKDHGRRERQKKPKIDRIALDDIIREIPEETSPSPGQRSPGRNLLSPVHAKANGLDDSFNNMSENDVAMINQPSEESETASVQNSSAANSVPPTIIPQNQPAVVVDAELYIDRIYSQNSKSHLEPRTAAQQPQILDPDFDSPLLANQNSNKLLRTMSDFPMHGLSPLEEPPEQDNYADVHVSLLSGMNEKHVDRCRRLTSAVHLVSFNDLLPATPEGLDMMKNKLYQGGQLGNVGGQIVDIAKKCWLSENPPTSFDLVMQLMDPVTETEL</sequence>
<feature type="region of interest" description="Disordered" evidence="9">
    <location>
        <begin position="992"/>
        <end position="1024"/>
    </location>
</feature>
<evidence type="ECO:0000313" key="12">
    <source>
        <dbReference type="EMBL" id="KAK3093279.1"/>
    </source>
</evidence>
<feature type="compositionally biased region" description="Basic residues" evidence="9">
    <location>
        <begin position="1041"/>
        <end position="1051"/>
    </location>
</feature>
<feature type="compositionally biased region" description="Low complexity" evidence="9">
    <location>
        <begin position="1534"/>
        <end position="1545"/>
    </location>
</feature>
<keyword evidence="10" id="KW-0472">Membrane</keyword>
<feature type="compositionally biased region" description="Polar residues" evidence="9">
    <location>
        <begin position="599"/>
        <end position="612"/>
    </location>
</feature>
<organism evidence="12 13">
    <name type="scientific">Pinctada imbricata</name>
    <name type="common">Atlantic pearl-oyster</name>
    <name type="synonym">Pinctada martensii</name>
    <dbReference type="NCBI Taxonomy" id="66713"/>
    <lineage>
        <taxon>Eukaryota</taxon>
        <taxon>Metazoa</taxon>
        <taxon>Spiralia</taxon>
        <taxon>Lophotrochozoa</taxon>
        <taxon>Mollusca</taxon>
        <taxon>Bivalvia</taxon>
        <taxon>Autobranchia</taxon>
        <taxon>Pteriomorphia</taxon>
        <taxon>Pterioida</taxon>
        <taxon>Pterioidea</taxon>
        <taxon>Pteriidae</taxon>
        <taxon>Pinctada</taxon>
    </lineage>
</organism>
<dbReference type="Proteomes" id="UP001186944">
    <property type="component" value="Unassembled WGS sequence"/>
</dbReference>
<feature type="transmembrane region" description="Helical" evidence="10">
    <location>
        <begin position="45"/>
        <end position="69"/>
    </location>
</feature>
<evidence type="ECO:0000256" key="8">
    <source>
        <dbReference type="ARBA" id="ARBA00048679"/>
    </source>
</evidence>
<comment type="caution">
    <text evidence="12">The sequence shown here is derived from an EMBL/GenBank/DDBJ whole genome shotgun (WGS) entry which is preliminary data.</text>
</comment>
<evidence type="ECO:0000256" key="1">
    <source>
        <dbReference type="ARBA" id="ARBA00012513"/>
    </source>
</evidence>
<evidence type="ECO:0000256" key="4">
    <source>
        <dbReference type="ARBA" id="ARBA00022741"/>
    </source>
</evidence>
<dbReference type="InterPro" id="IPR001245">
    <property type="entry name" value="Ser-Thr/Tyr_kinase_cat_dom"/>
</dbReference>
<dbReference type="InterPro" id="IPR000719">
    <property type="entry name" value="Prot_kinase_dom"/>
</dbReference>
<dbReference type="PANTHER" id="PTHR24361">
    <property type="entry name" value="MITOGEN-ACTIVATED KINASE KINASE KINASE"/>
    <property type="match status" value="1"/>
</dbReference>
<feature type="region of interest" description="Disordered" evidence="9">
    <location>
        <begin position="1365"/>
        <end position="1399"/>
    </location>
</feature>
<feature type="compositionally biased region" description="Polar residues" evidence="9">
    <location>
        <begin position="645"/>
        <end position="668"/>
    </location>
</feature>
<keyword evidence="6" id="KW-0067">ATP-binding</keyword>
<keyword evidence="13" id="KW-1185">Reference proteome</keyword>
<evidence type="ECO:0000313" key="13">
    <source>
        <dbReference type="Proteomes" id="UP001186944"/>
    </source>
</evidence>
<dbReference type="InterPro" id="IPR011009">
    <property type="entry name" value="Kinase-like_dom_sf"/>
</dbReference>
<name>A0AA89BRY3_PINIB</name>
<feature type="compositionally biased region" description="Basic and acidic residues" evidence="9">
    <location>
        <begin position="539"/>
        <end position="548"/>
    </location>
</feature>
<feature type="compositionally biased region" description="Basic and acidic residues" evidence="9">
    <location>
        <begin position="992"/>
        <end position="1001"/>
    </location>
</feature>
<keyword evidence="10" id="KW-1133">Transmembrane helix</keyword>
<feature type="transmembrane region" description="Helical" evidence="10">
    <location>
        <begin position="81"/>
        <end position="108"/>
    </location>
</feature>
<dbReference type="EC" id="2.7.11.1" evidence="1"/>
<feature type="region of interest" description="Disordered" evidence="9">
    <location>
        <begin position="537"/>
        <end position="562"/>
    </location>
</feature>